<feature type="domain" description="CprB tetracyclin repressor-like C-terminal" evidence="1">
    <location>
        <begin position="24"/>
        <end position="133"/>
    </location>
</feature>
<organism evidence="2 3">
    <name type="scientific">Lysinibacter cavernae</name>
    <dbReference type="NCBI Taxonomy" id="1640652"/>
    <lineage>
        <taxon>Bacteria</taxon>
        <taxon>Bacillati</taxon>
        <taxon>Actinomycetota</taxon>
        <taxon>Actinomycetes</taxon>
        <taxon>Micrococcales</taxon>
        <taxon>Microbacteriaceae</taxon>
        <taxon>Lysinibacter</taxon>
    </lineage>
</organism>
<dbReference type="AlphaFoldDB" id="A0A7X5R0Z1"/>
<protein>
    <recommendedName>
        <fullName evidence="1">CprB tetracyclin repressor-like C-terminal domain-containing protein</fullName>
    </recommendedName>
</protein>
<dbReference type="Pfam" id="PF21935">
    <property type="entry name" value="TetR_C_45"/>
    <property type="match status" value="1"/>
</dbReference>
<dbReference type="Gene3D" id="1.10.357.10">
    <property type="entry name" value="Tetracycline Repressor, domain 2"/>
    <property type="match status" value="1"/>
</dbReference>
<dbReference type="EMBL" id="JAAMOX010000001">
    <property type="protein sequence ID" value="NIH53685.1"/>
    <property type="molecule type" value="Genomic_DNA"/>
</dbReference>
<comment type="caution">
    <text evidence="2">The sequence shown here is derived from an EMBL/GenBank/DDBJ whole genome shotgun (WGS) entry which is preliminary data.</text>
</comment>
<evidence type="ECO:0000313" key="2">
    <source>
        <dbReference type="EMBL" id="NIH53685.1"/>
    </source>
</evidence>
<reference evidence="2 3" key="1">
    <citation type="submission" date="2020-02" db="EMBL/GenBank/DDBJ databases">
        <title>Sequencing the genomes of 1000 actinobacteria strains.</title>
        <authorList>
            <person name="Klenk H.-P."/>
        </authorList>
    </citation>
    <scope>NUCLEOTIDE SEQUENCE [LARGE SCALE GENOMIC DNA]</scope>
    <source>
        <strain evidence="2 3">DSM 27960</strain>
    </source>
</reference>
<sequence>MSDIASQGFDTAATAVVVSPDDPLATIVRFALSVGYRYIHDVPTRAVNRLLDESIHLPLGIPAPYVDWIQLAEHLLRQAIALGQLHNTIDPAKQAVTLVAGMTGIQRLSELLDERDLVLERVAEMLTVVFSGMGAANANDLVGRVAAEPGPAQLLR</sequence>
<dbReference type="SUPFAM" id="SSF48498">
    <property type="entry name" value="Tetracyclin repressor-like, C-terminal domain"/>
    <property type="match status" value="1"/>
</dbReference>
<accession>A0A7X5R0Z1</accession>
<dbReference type="InterPro" id="IPR036271">
    <property type="entry name" value="Tet_transcr_reg_TetR-rel_C_sf"/>
</dbReference>
<gene>
    <name evidence="2" type="ORF">FHX76_001553</name>
</gene>
<dbReference type="Proteomes" id="UP000541033">
    <property type="component" value="Unassembled WGS sequence"/>
</dbReference>
<proteinExistence type="predicted"/>
<evidence type="ECO:0000259" key="1">
    <source>
        <dbReference type="Pfam" id="PF21935"/>
    </source>
</evidence>
<dbReference type="InterPro" id="IPR054126">
    <property type="entry name" value="CprB_TetR_C"/>
</dbReference>
<evidence type="ECO:0000313" key="3">
    <source>
        <dbReference type="Proteomes" id="UP000541033"/>
    </source>
</evidence>
<keyword evidence="3" id="KW-1185">Reference proteome</keyword>
<name>A0A7X5R0Z1_9MICO</name>